<dbReference type="Pfam" id="PF00384">
    <property type="entry name" value="Molybdopterin"/>
    <property type="match status" value="1"/>
</dbReference>
<protein>
    <submittedName>
        <fullName evidence="6">Molybdopterin oxidoreductase BisC</fullName>
        <ecNumber evidence="6">1.97.1.9</ecNumber>
    </submittedName>
</protein>
<dbReference type="AlphaFoldDB" id="A0A445N2Y0"/>
<dbReference type="Gene3D" id="3.40.228.10">
    <property type="entry name" value="Dimethylsulfoxide Reductase, domain 2"/>
    <property type="match status" value="1"/>
</dbReference>
<dbReference type="GO" id="GO:0043546">
    <property type="term" value="F:molybdopterin cofactor binding"/>
    <property type="evidence" value="ECO:0007669"/>
    <property type="project" value="InterPro"/>
</dbReference>
<dbReference type="SUPFAM" id="SSF53706">
    <property type="entry name" value="Formate dehydrogenase/DMSO reductase, domains 1-3"/>
    <property type="match status" value="1"/>
</dbReference>
<evidence type="ECO:0000256" key="4">
    <source>
        <dbReference type="ARBA" id="ARBA00023014"/>
    </source>
</evidence>
<organism evidence="6">
    <name type="scientific">uncultured Desulfobacterium sp</name>
    <dbReference type="NCBI Taxonomy" id="201089"/>
    <lineage>
        <taxon>Bacteria</taxon>
        <taxon>Pseudomonadati</taxon>
        <taxon>Thermodesulfobacteriota</taxon>
        <taxon>Desulfobacteria</taxon>
        <taxon>Desulfobacterales</taxon>
        <taxon>Desulfobacteriaceae</taxon>
        <taxon>Desulfobacterium</taxon>
        <taxon>environmental samples</taxon>
    </lineage>
</organism>
<evidence type="ECO:0000256" key="1">
    <source>
        <dbReference type="ARBA" id="ARBA00010312"/>
    </source>
</evidence>
<dbReference type="Pfam" id="PF04879">
    <property type="entry name" value="Molybdop_Fe4S4"/>
    <property type="match status" value="1"/>
</dbReference>
<dbReference type="GO" id="GO:0033797">
    <property type="term" value="F:selenate reductase activity"/>
    <property type="evidence" value="ECO:0007669"/>
    <property type="project" value="UniProtKB-EC"/>
</dbReference>
<proteinExistence type="inferred from homology"/>
<dbReference type="SMART" id="SM00926">
    <property type="entry name" value="Molybdop_Fe4S4"/>
    <property type="match status" value="1"/>
</dbReference>
<evidence type="ECO:0000313" key="6">
    <source>
        <dbReference type="EMBL" id="SPD76043.1"/>
    </source>
</evidence>
<evidence type="ECO:0000256" key="2">
    <source>
        <dbReference type="ARBA" id="ARBA00022723"/>
    </source>
</evidence>
<gene>
    <name evidence="6" type="primary">bisC</name>
    <name evidence="6" type="ORF">PITCH_A80038</name>
</gene>
<dbReference type="Gene3D" id="3.30.2070.10">
    <property type="entry name" value="Formate dehydrogenase/DMSO reductase"/>
    <property type="match status" value="1"/>
</dbReference>
<evidence type="ECO:0000259" key="5">
    <source>
        <dbReference type="PROSITE" id="PS51669"/>
    </source>
</evidence>
<name>A0A445N2Y0_9BACT</name>
<dbReference type="InterPro" id="IPR006963">
    <property type="entry name" value="Mopterin_OxRdtase_4Fe-4S_dom"/>
</dbReference>
<dbReference type="Gene3D" id="3.40.50.740">
    <property type="match status" value="1"/>
</dbReference>
<dbReference type="Gene3D" id="2.20.25.90">
    <property type="entry name" value="ADC-like domains"/>
    <property type="match status" value="1"/>
</dbReference>
<dbReference type="InterPro" id="IPR009010">
    <property type="entry name" value="Asp_de-COase-like_dom_sf"/>
</dbReference>
<dbReference type="SUPFAM" id="SSF50692">
    <property type="entry name" value="ADC-like"/>
    <property type="match status" value="1"/>
</dbReference>
<dbReference type="InterPro" id="IPR050612">
    <property type="entry name" value="Prok_Mopterin_Oxidored"/>
</dbReference>
<dbReference type="InterPro" id="IPR006656">
    <property type="entry name" value="Mopterin_OxRdtase"/>
</dbReference>
<keyword evidence="2" id="KW-0479">Metal-binding</keyword>
<dbReference type="GO" id="GO:0051536">
    <property type="term" value="F:iron-sulfur cluster binding"/>
    <property type="evidence" value="ECO:0007669"/>
    <property type="project" value="UniProtKB-KW"/>
</dbReference>
<keyword evidence="4" id="KW-0411">Iron-sulfur</keyword>
<dbReference type="EC" id="1.97.1.9" evidence="6"/>
<dbReference type="GO" id="GO:0018818">
    <property type="term" value="F:acetylene hydratase activity"/>
    <property type="evidence" value="ECO:0007669"/>
    <property type="project" value="InterPro"/>
</dbReference>
<dbReference type="InterPro" id="IPR037949">
    <property type="entry name" value="MopB_CT_Acetylene-hydratase"/>
</dbReference>
<comment type="similarity">
    <text evidence="1">Belongs to the prokaryotic molybdopterin-containing oxidoreductase family.</text>
</comment>
<keyword evidence="6" id="KW-0560">Oxidoreductase</keyword>
<keyword evidence="3" id="KW-0408">Iron</keyword>
<dbReference type="PANTHER" id="PTHR43742">
    <property type="entry name" value="TRIMETHYLAMINE-N-OXIDE REDUCTASE"/>
    <property type="match status" value="1"/>
</dbReference>
<evidence type="ECO:0000256" key="3">
    <source>
        <dbReference type="ARBA" id="ARBA00023004"/>
    </source>
</evidence>
<feature type="domain" description="4Fe-4S Mo/W bis-MGD-type" evidence="5">
    <location>
        <begin position="3"/>
        <end position="57"/>
    </location>
</feature>
<dbReference type="GO" id="GO:0046872">
    <property type="term" value="F:metal ion binding"/>
    <property type="evidence" value="ECO:0007669"/>
    <property type="project" value="UniProtKB-KW"/>
</dbReference>
<dbReference type="Gene3D" id="2.40.40.20">
    <property type="match status" value="1"/>
</dbReference>
<dbReference type="Pfam" id="PF01568">
    <property type="entry name" value="Molydop_binding"/>
    <property type="match status" value="1"/>
</dbReference>
<dbReference type="EMBL" id="OJIN01000225">
    <property type="protein sequence ID" value="SPD76043.1"/>
    <property type="molecule type" value="Genomic_DNA"/>
</dbReference>
<dbReference type="InterPro" id="IPR006657">
    <property type="entry name" value="MoPterin_dinucl-bd_dom"/>
</dbReference>
<reference evidence="6" key="1">
    <citation type="submission" date="2018-01" db="EMBL/GenBank/DDBJ databases">
        <authorList>
            <person name="Regsiter A."/>
            <person name="William W."/>
        </authorList>
    </citation>
    <scope>NUCLEOTIDE SEQUENCE</scope>
    <source>
        <strain evidence="6">TRIP AH-1</strain>
    </source>
</reference>
<dbReference type="PANTHER" id="PTHR43742:SF6">
    <property type="entry name" value="OXIDOREDUCTASE YYAE-RELATED"/>
    <property type="match status" value="1"/>
</dbReference>
<dbReference type="PROSITE" id="PS51669">
    <property type="entry name" value="4FE4S_MOW_BIS_MGD"/>
    <property type="match status" value="1"/>
</dbReference>
<sequence>MADRMEKGICGICPFGCGVEITLENDRITKISPWKGHIRGVPCVRGMHAPEIVYSPDRLTGPLKRKGTKGSLDFEPISWDQALDEIASKIFKLKEQYGAECIASFFGRGNFEESIWRMFTAKTKGFSVGNSIFMPLGSPNAFSVGSLCYISYGLLAPVSTFGIPMRMLVPDMENADVIFVWGTRLSESPPIDMVKLREAKKRGARIIVIDPIKTSIAKEAHLWVPIQPGTDMALIYGILSQCLRSGSVDKEFADDFCLGFDKLEAYIKDFNPERVEALTRVPKATIIKLAELISSTDKVTLLNYTGLEYSNIGVHTTRSLLTLWALTGHFDVVGGLRVQMLFPVPFRKPDVQVPTDAIPIGRDEYPLCFQMTNGAHFMEFPRSVLDGDPYKIRFLLIGGASILTSFPNTTLFRKALAALDYLVCVDIFLNADACYADIVLPATTFYEMSSLYCYQNVGPSPFSIQYRKKIIEPVGESMSSYLIYARLAERLGYGHYYPQTEDGMVEYLIKDLPIDFSTFKSRSEQGPIPIYQDEHPPYEERKWLSGKLRPDGKVGFATPSGKWEIISSLIEKSECDPFPAYEAATEGPENREMVKDFPLTLTTGARLRSTFRSQHLNIPGLIKLQPNAEVLIHPTDAQPRNISTGDTVRVITARGEALFTAHVTEDIISGVVEVNQGGGTPIQTKGWRESNVNLLTDDQNRDPVSGFPVFKALLCQVEGA</sequence>
<dbReference type="CDD" id="cd02781">
    <property type="entry name" value="MopB_CT_Acetylene-hydratase"/>
    <property type="match status" value="1"/>
</dbReference>
<accession>A0A445N2Y0</accession>